<feature type="coiled-coil region" evidence="3">
    <location>
        <begin position="1197"/>
        <end position="1224"/>
    </location>
</feature>
<dbReference type="InterPro" id="IPR011545">
    <property type="entry name" value="DEAD/DEAH_box_helicase_dom"/>
</dbReference>
<evidence type="ECO:0000256" key="3">
    <source>
        <dbReference type="SAM" id="Coils"/>
    </source>
</evidence>
<dbReference type="Pfam" id="PF00270">
    <property type="entry name" value="DEAD"/>
    <property type="match status" value="1"/>
</dbReference>
<dbReference type="InterPro" id="IPR018973">
    <property type="entry name" value="MZB"/>
</dbReference>
<evidence type="ECO:0000259" key="5">
    <source>
        <dbReference type="PROSITE" id="PS51194"/>
    </source>
</evidence>
<evidence type="ECO:0000256" key="2">
    <source>
        <dbReference type="ARBA" id="ARBA00022840"/>
    </source>
</evidence>
<dbReference type="GO" id="GO:0006289">
    <property type="term" value="P:nucleotide-excision repair"/>
    <property type="evidence" value="ECO:0007669"/>
    <property type="project" value="TreeGrafter"/>
</dbReference>
<keyword evidence="7" id="KW-1185">Reference proteome</keyword>
<gene>
    <name evidence="6" type="ORF">SAMN05421789_11055</name>
</gene>
<dbReference type="Pfam" id="PF00271">
    <property type="entry name" value="Helicase_C"/>
    <property type="match status" value="1"/>
</dbReference>
<dbReference type="PANTHER" id="PTHR47957">
    <property type="entry name" value="ATP-DEPENDENT HELICASE HRQ1"/>
    <property type="match status" value="1"/>
</dbReference>
<feature type="domain" description="Helicase ATP-binding" evidence="4">
    <location>
        <begin position="89"/>
        <end position="296"/>
    </location>
</feature>
<dbReference type="GO" id="GO:0036297">
    <property type="term" value="P:interstrand cross-link repair"/>
    <property type="evidence" value="ECO:0007669"/>
    <property type="project" value="TreeGrafter"/>
</dbReference>
<dbReference type="PROSITE" id="PS51192">
    <property type="entry name" value="HELICASE_ATP_BIND_1"/>
    <property type="match status" value="1"/>
</dbReference>
<dbReference type="Gene3D" id="3.40.50.300">
    <property type="entry name" value="P-loop containing nucleotide triphosphate hydrolases"/>
    <property type="match status" value="2"/>
</dbReference>
<reference evidence="7" key="1">
    <citation type="submission" date="2017-01" db="EMBL/GenBank/DDBJ databases">
        <authorList>
            <person name="Varghese N."/>
            <person name="Submissions S."/>
        </authorList>
    </citation>
    <scope>NUCLEOTIDE SEQUENCE [LARGE SCALE GENOMIC DNA]</scope>
    <source>
        <strain evidence="7">DSM 23145</strain>
    </source>
</reference>
<keyword evidence="2" id="KW-0067">ATP-binding</keyword>
<dbReference type="RefSeq" id="WP_076387510.1">
    <property type="nucleotide sequence ID" value="NZ_FTOI01000010.1"/>
</dbReference>
<dbReference type="Proteomes" id="UP000185839">
    <property type="component" value="Unassembled WGS sequence"/>
</dbReference>
<dbReference type="Pfam" id="PF09369">
    <property type="entry name" value="MZB"/>
    <property type="match status" value="1"/>
</dbReference>
<accession>A0A1N7MV12</accession>
<dbReference type="SMART" id="SM00487">
    <property type="entry name" value="DEXDc"/>
    <property type="match status" value="1"/>
</dbReference>
<proteinExistence type="predicted"/>
<keyword evidence="6" id="KW-0378">Hydrolase</keyword>
<evidence type="ECO:0000256" key="1">
    <source>
        <dbReference type="ARBA" id="ARBA00022741"/>
    </source>
</evidence>
<organism evidence="6 7">
    <name type="scientific">Kaistella chaponensis</name>
    <dbReference type="NCBI Taxonomy" id="713588"/>
    <lineage>
        <taxon>Bacteria</taxon>
        <taxon>Pseudomonadati</taxon>
        <taxon>Bacteroidota</taxon>
        <taxon>Flavobacteriia</taxon>
        <taxon>Flavobacteriales</taxon>
        <taxon>Weeksellaceae</taxon>
        <taxon>Chryseobacterium group</taxon>
        <taxon>Kaistella</taxon>
    </lineage>
</organism>
<dbReference type="SUPFAM" id="SSF52540">
    <property type="entry name" value="P-loop containing nucleoside triphosphate hydrolases"/>
    <property type="match status" value="2"/>
</dbReference>
<dbReference type="SMART" id="SM00490">
    <property type="entry name" value="HELICc"/>
    <property type="match status" value="1"/>
</dbReference>
<dbReference type="STRING" id="713588.SAMN05421789_11055"/>
<keyword evidence="1" id="KW-0547">Nucleotide-binding</keyword>
<dbReference type="GO" id="GO:0043138">
    <property type="term" value="F:3'-5' DNA helicase activity"/>
    <property type="evidence" value="ECO:0007669"/>
    <property type="project" value="TreeGrafter"/>
</dbReference>
<dbReference type="InterPro" id="IPR014001">
    <property type="entry name" value="Helicase_ATP-bd"/>
</dbReference>
<feature type="domain" description="Helicase C-terminal" evidence="5">
    <location>
        <begin position="935"/>
        <end position="1103"/>
    </location>
</feature>
<dbReference type="InterPro" id="IPR027417">
    <property type="entry name" value="P-loop_NTPase"/>
</dbReference>
<dbReference type="InterPro" id="IPR001650">
    <property type="entry name" value="Helicase_C-like"/>
</dbReference>
<dbReference type="PROSITE" id="PS51194">
    <property type="entry name" value="HELICASE_CTER"/>
    <property type="match status" value="1"/>
</dbReference>
<dbReference type="GO" id="GO:0003676">
    <property type="term" value="F:nucleic acid binding"/>
    <property type="evidence" value="ECO:0007669"/>
    <property type="project" value="InterPro"/>
</dbReference>
<keyword evidence="6" id="KW-0347">Helicase</keyword>
<evidence type="ECO:0000313" key="7">
    <source>
        <dbReference type="Proteomes" id="UP000185839"/>
    </source>
</evidence>
<evidence type="ECO:0000259" key="4">
    <source>
        <dbReference type="PROSITE" id="PS51192"/>
    </source>
</evidence>
<dbReference type="OrthoDB" id="9815222at2"/>
<keyword evidence="3" id="KW-0175">Coiled coil</keyword>
<dbReference type="PANTHER" id="PTHR47957:SF3">
    <property type="entry name" value="ATP-DEPENDENT HELICASE HRQ1"/>
    <property type="match status" value="1"/>
</dbReference>
<name>A0A1N7MV12_9FLAO</name>
<evidence type="ECO:0000313" key="6">
    <source>
        <dbReference type="EMBL" id="SIS89791.1"/>
    </source>
</evidence>
<dbReference type="EMBL" id="FTOI01000010">
    <property type="protein sequence ID" value="SIS89791.1"/>
    <property type="molecule type" value="Genomic_DNA"/>
</dbReference>
<dbReference type="GO" id="GO:0005524">
    <property type="term" value="F:ATP binding"/>
    <property type="evidence" value="ECO:0007669"/>
    <property type="project" value="UniProtKB-KW"/>
</dbReference>
<protein>
    <submittedName>
        <fullName evidence="6">DEAD/DEAH box helicase domain-containing protein</fullName>
    </submittedName>
</protein>
<sequence length="2093" mass="239937">MLSLQQAIEIKESIKSYLQATFTFRKRQVADAFDAFIDHPTQGMFKGPYISLKLRFVKADQEAVKQIPLHIKPEWPPYDHQVKSWTRLSTHHKEPEPTIITTGTGSGKTESFLFPMLDYCFQQQHRPGIKVIILYPMNALATDQAKRLAEMIDEDERLRGKIRAGLFIGEGNGPKGQFPKTMGKQNIVEHRDSILDAPPDIILTNFKMLDYALMKHNYHKLWAHNLQDPGLMKFLVLDELHTYDGAQGTDVANLIRRMKLKLKMSKGQLCPVGTSATIGSGPQAPQLLAEYASKVFGENITPDAIISENRITPEEFFGEDDNLNDFIPLPNALKNLVFHEQDDFSEYIQLNIAAWQQDRDNLTDGLLQLKIVKDLVIAANRGLGTKTVEEIIRGLSITNATYRKLPQWDAENQYSPKERVLESLLTLISHAKDRDNTRSPFMYLQVQLWIRELSGVQYTLEDPARFSFRDQVDANKDIAALPPWYCRECNSSGWLGVKPDNKEAFTKDINEVYEKFFTKNKNLYFLLPKDEMSLEDFEAIGYQPDDFLKIKINPVSLAIVAPEEEGFEIQAIRKLKNNKAELICPCCAGTNTMAIIGTKIPTLSSIAVSQTLATDLDSASDQDRKVLAFTNSVQDAAHQAGFIEGRNYRFTFRASVQKVINELDQPVRLSELVDHFMEYWKEHGDESGRDSLNGYLYRFFPKDYIGKASPKDFMIGNQYAPHFLKEFDCRVGWEIYSEFGFNSRIGRTLEKTGASSVFFDPGLLAKVWPALQQWITANDVSGTMAEDAVIRFSNLILHRARNRGAIDHVFLSKFREDKLSLLDLNWQKDTRHFLNPKFGTRSRLPKLLTTQSSRDNLLDTTTAKNTNWFHSYFRKTFRQAAVTTDFINEFFKEWTDALVEIGLLNSAKAGEHENFAIDPAAIMVAKNVKEYRCSQCEDVLYAQDDESVTVGANCLTYRCTGTYLAHHTVKQNYYKAVYNRKRFPRVYAREHTGLLERRERERLEIDFKKRKRFNATNTLIATSTLEMGIDIGSLNTAYNNSIPPLPSNFLQRVGRAGRSSGAALIVNFAKNQNHDLYYYTEPLAMMQGDINTPGCYLEAKDILKRHFTAYCIDSWTSANPNENAIPTFIRDLKLHNRDLTGKDFFINRLNEFIETNRLFLTTAFLNQYNPNIKDDVFVQIEESIESGAFYDDLLNVFIRIKNELIAVENKRQDLEKEIKVLKLAKGDPVFDEYTREKRNLSGIKKAVAARNVLQHLTNVGILPNYAFPETGVKLNANVLSAKVEGSTSQSLDKEFELIRPASQAIRELAPENYFYTQGYRFEISGVNTFDWSDQENFHSKRFCSKCDHLEISSIATKGNCPKCGDPSWASSSNVHTFVKMTNVKSFNSASKATLSDASDDRDTQLYQVISHVLLDHKSSAGAWVLKDIPFGIEYVKNAVITSVNYGRNDGNDARKIKVNDCEALTKGFVTCRHCGKSASATHLLSEPKEFHYGYCKHRDVIYEPGTDDVFAELYFFREMNTEVLKIVLPIQEFNSDEDIRMFQAGLELGLKKYFKGNPGHLKIQNYREFNQNTDKFDRFLLLFDTIPGGTGYLEKLFDHNEFSLLLKESYEAIRDCSCQLEGHDGCYKCIYSYGNQYNRADLSRERAEKWFEKIYEKTEEWVKNDNGLTSLTNSGKIEESELEERFVKLFSVFAEKTDGVSFISKKQNGTVHYELNIDIGDVQALYWIRPQVVLGPKDGIAYSTRTDFLISCGHYTHKGVDYRHEVPKIAVYLDGYQYHASAEHNVFERDLNIRASIAAQSQFRSWTLTWHDLDILQKMLAGDIGVKDEVGTVYHQKYGNSFNKLLSGITNGERINYGSANCNFNRFWMQLQYPQISIHSKSWMSYLASWTEKLLEPSFEPNKIQLLLSRQLTFDSYIKNNRVTDFNALVPLEYTVDFSFIEWRSWVNIGKKLIFNRKLMKDVTTVDKQEWEIFWHIFNLFQSGTFLENADNTVQDSGAASDPLELFTEIESLFELYLHNLLKDAITKNIINRENYEYLDSWLDGDGNIIADGELVFAELKLVINPSTEESKRIFETAGFKIYDSNQINTIQL</sequence>